<dbReference type="InterPro" id="IPR036412">
    <property type="entry name" value="HAD-like_sf"/>
</dbReference>
<dbReference type="InterPro" id="IPR023214">
    <property type="entry name" value="HAD_sf"/>
</dbReference>
<dbReference type="InterPro" id="IPR013209">
    <property type="entry name" value="LNS2"/>
</dbReference>
<dbReference type="Gene3D" id="3.40.50.1000">
    <property type="entry name" value="HAD superfamily/HAD-like"/>
    <property type="match status" value="1"/>
</dbReference>
<feature type="domain" description="LNS2/PITP" evidence="3">
    <location>
        <begin position="277"/>
        <end position="440"/>
    </location>
</feature>
<dbReference type="SMART" id="SM00775">
    <property type="entry name" value="LNS2"/>
    <property type="match status" value="1"/>
</dbReference>
<evidence type="ECO:0000259" key="3">
    <source>
        <dbReference type="SMART" id="SM00775"/>
    </source>
</evidence>
<dbReference type="PANTHER" id="PTHR12181">
    <property type="entry name" value="LIPIN"/>
    <property type="match status" value="1"/>
</dbReference>
<protein>
    <recommendedName>
        <fullName evidence="3">LNS2/PITP domain-containing protein</fullName>
    </recommendedName>
</protein>
<name>A0AAD5Q5S9_PYTIN</name>
<feature type="region of interest" description="Disordered" evidence="2">
    <location>
        <begin position="111"/>
        <end position="146"/>
    </location>
</feature>
<dbReference type="SUPFAM" id="SSF56784">
    <property type="entry name" value="HAD-like"/>
    <property type="match status" value="1"/>
</dbReference>
<gene>
    <name evidence="4" type="ORF">P43SY_000940</name>
</gene>
<feature type="compositionally biased region" description="Polar residues" evidence="2">
    <location>
        <begin position="514"/>
        <end position="526"/>
    </location>
</feature>
<dbReference type="PANTHER" id="PTHR12181:SF12">
    <property type="entry name" value="PHOSPHATIDATE PHOSPHATASE"/>
    <property type="match status" value="1"/>
</dbReference>
<dbReference type="Proteomes" id="UP001209570">
    <property type="component" value="Unassembled WGS sequence"/>
</dbReference>
<evidence type="ECO:0000313" key="5">
    <source>
        <dbReference type="Proteomes" id="UP001209570"/>
    </source>
</evidence>
<dbReference type="EMBL" id="JAKCXM010000349">
    <property type="protein sequence ID" value="KAJ0395360.1"/>
    <property type="molecule type" value="Genomic_DNA"/>
</dbReference>
<dbReference type="InterPro" id="IPR031315">
    <property type="entry name" value="LNS2/PITP"/>
</dbReference>
<dbReference type="Pfam" id="PF08235">
    <property type="entry name" value="LNS2"/>
    <property type="match status" value="1"/>
</dbReference>
<dbReference type="InterPro" id="IPR026058">
    <property type="entry name" value="LIPIN"/>
</dbReference>
<accession>A0AAD5Q5S9</accession>
<sequence>MQRSDSMEPASDTSVAAKEPPTRPDAAVVKPPPATGSHDEAFDLFGPGVVEDLSSAAAAIDLSATSSPSEYTLFPQAPLDVEIPRDLPDGAEVVDDEFVLFPVAGDLAKEDVPPYSTTSTASSTSYASSMTAGEAPPSPTSLSRRVNGSFLAPPQFKNSGNAVDIIAVRSTENLVFTTPWHVMFSWSRFRSNATTGVGDIVRVLVNGKELPTRMQLLERGRCFFTTGGLTPPKTDFEQIELFEDHPNLVRFEHYQRSSDSVRYVESRLYLWGPNESIVVADLDGTLTISDVEGHIRTLRLGQYDFLHKGACDFFTKLHELNLRIVYLTARPLDWASASRTHLENAKQAIHSLPPGPLITNSNGLTGALLTEVVNKNPHVFKTQVMNEIQLTLIHAGRVVDNPVFVAGFGNRPTDVIAYEQVGVDPALIFLIDPYSCLKATTDPRIYESYADPNAMLWLLPRLKHKVPFEKVSRIDDYTVRELVLAEDREQLLMAEREARRLQEEEYEKARRRGSSPTLGTAGSVQASMYGAYAQ</sequence>
<proteinExistence type="inferred from homology"/>
<evidence type="ECO:0000256" key="2">
    <source>
        <dbReference type="SAM" id="MobiDB-lite"/>
    </source>
</evidence>
<feature type="region of interest" description="Disordered" evidence="2">
    <location>
        <begin position="505"/>
        <end position="534"/>
    </location>
</feature>
<feature type="compositionally biased region" description="Low complexity" evidence="2">
    <location>
        <begin position="115"/>
        <end position="129"/>
    </location>
</feature>
<dbReference type="GO" id="GO:0008195">
    <property type="term" value="F:phosphatidate phosphatase activity"/>
    <property type="evidence" value="ECO:0007669"/>
    <property type="project" value="TreeGrafter"/>
</dbReference>
<dbReference type="Pfam" id="PF04571">
    <property type="entry name" value="Lipin_N"/>
    <property type="match status" value="1"/>
</dbReference>
<comment type="similarity">
    <text evidence="1">Belongs to the lipin family.</text>
</comment>
<reference evidence="4" key="1">
    <citation type="submission" date="2021-12" db="EMBL/GenBank/DDBJ databases">
        <title>Prjna785345.</title>
        <authorList>
            <person name="Rujirawat T."/>
            <person name="Krajaejun T."/>
        </authorList>
    </citation>
    <scope>NUCLEOTIDE SEQUENCE</scope>
    <source>
        <strain evidence="4">Pi057C3</strain>
    </source>
</reference>
<comment type="caution">
    <text evidence="4">The sequence shown here is derived from an EMBL/GenBank/DDBJ whole genome shotgun (WGS) entry which is preliminary data.</text>
</comment>
<dbReference type="InterPro" id="IPR007651">
    <property type="entry name" value="Lipin_N"/>
</dbReference>
<organism evidence="4 5">
    <name type="scientific">Pythium insidiosum</name>
    <name type="common">Pythiosis disease agent</name>
    <dbReference type="NCBI Taxonomy" id="114742"/>
    <lineage>
        <taxon>Eukaryota</taxon>
        <taxon>Sar</taxon>
        <taxon>Stramenopiles</taxon>
        <taxon>Oomycota</taxon>
        <taxon>Peronosporomycetes</taxon>
        <taxon>Pythiales</taxon>
        <taxon>Pythiaceae</taxon>
        <taxon>Pythium</taxon>
    </lineage>
</organism>
<dbReference type="AlphaFoldDB" id="A0AAD5Q5S9"/>
<keyword evidence="5" id="KW-1185">Reference proteome</keyword>
<evidence type="ECO:0000256" key="1">
    <source>
        <dbReference type="ARBA" id="ARBA00005476"/>
    </source>
</evidence>
<evidence type="ECO:0000313" key="4">
    <source>
        <dbReference type="EMBL" id="KAJ0395360.1"/>
    </source>
</evidence>
<feature type="region of interest" description="Disordered" evidence="2">
    <location>
        <begin position="1"/>
        <end position="44"/>
    </location>
</feature>